<keyword evidence="6 8" id="KW-0378">Hydrolase</keyword>
<dbReference type="PANTHER" id="PTHR33630">
    <property type="entry name" value="CUTINASE RV1984C-RELATED-RELATED"/>
    <property type="match status" value="1"/>
</dbReference>
<dbReference type="PROSITE" id="PS00155">
    <property type="entry name" value="CUTINASE_1"/>
    <property type="match status" value="1"/>
</dbReference>
<dbReference type="EC" id="3.1.1.-" evidence="8"/>
<feature type="signal peptide" evidence="8">
    <location>
        <begin position="1"/>
        <end position="33"/>
    </location>
</feature>
<keyword evidence="7" id="KW-1015">Disulfide bond</keyword>
<dbReference type="Proteomes" id="UP000550501">
    <property type="component" value="Unassembled WGS sequence"/>
</dbReference>
<accession>A0A839QBW3</accession>
<evidence type="ECO:0000256" key="8">
    <source>
        <dbReference type="RuleBase" id="RU361263"/>
    </source>
</evidence>
<evidence type="ECO:0000313" key="10">
    <source>
        <dbReference type="EMBL" id="MBB2991686.1"/>
    </source>
</evidence>
<dbReference type="GO" id="GO:0005576">
    <property type="term" value="C:extracellular region"/>
    <property type="evidence" value="ECO:0007669"/>
    <property type="project" value="UniProtKB-SubCell"/>
</dbReference>
<dbReference type="Gene3D" id="3.40.50.1820">
    <property type="entry name" value="alpha/beta hydrolase"/>
    <property type="match status" value="1"/>
</dbReference>
<comment type="function">
    <text evidence="8">Catalyzes the hydrolysis of complex carboxylic polyesters found in the cell wall of plants. Degrades cutin, a macromolecule that forms the structure of the plant cuticle.</text>
</comment>
<reference evidence="10 11" key="1">
    <citation type="submission" date="2020-08" db="EMBL/GenBank/DDBJ databases">
        <title>The Agave Microbiome: Exploring the role of microbial communities in plant adaptations to desert environments.</title>
        <authorList>
            <person name="Partida-Martinez L.P."/>
        </authorList>
    </citation>
    <scope>NUCLEOTIDE SEQUENCE [LARGE SCALE GENOMIC DNA]</scope>
    <source>
        <strain evidence="10 11">AT2.18</strain>
    </source>
</reference>
<dbReference type="AlphaFoldDB" id="A0A839QBW3"/>
<comment type="similarity">
    <text evidence="2 8">Belongs to the cutinase family.</text>
</comment>
<dbReference type="Pfam" id="PF01083">
    <property type="entry name" value="Cutinase"/>
    <property type="match status" value="1"/>
</dbReference>
<comment type="caution">
    <text evidence="10">The sequence shown here is derived from an EMBL/GenBank/DDBJ whole genome shotgun (WGS) entry which is preliminary data.</text>
</comment>
<dbReference type="EMBL" id="JACHVU010000006">
    <property type="protein sequence ID" value="MBB2991686.1"/>
    <property type="molecule type" value="Genomic_DNA"/>
</dbReference>
<evidence type="ECO:0000313" key="11">
    <source>
        <dbReference type="Proteomes" id="UP000550501"/>
    </source>
</evidence>
<evidence type="ECO:0000256" key="1">
    <source>
        <dbReference type="ARBA" id="ARBA00004613"/>
    </source>
</evidence>
<gene>
    <name evidence="10" type="ORF">FHR72_003171</name>
</gene>
<keyword evidence="11" id="KW-1185">Reference proteome</keyword>
<evidence type="ECO:0000256" key="3">
    <source>
        <dbReference type="ARBA" id="ARBA00022487"/>
    </source>
</evidence>
<evidence type="ECO:0000256" key="9">
    <source>
        <dbReference type="SAM" id="MobiDB-lite"/>
    </source>
</evidence>
<organism evidence="10 11">
    <name type="scientific">Mycolicibacterium iranicum</name>
    <name type="common">Mycobacterium iranicum</name>
    <dbReference type="NCBI Taxonomy" id="912594"/>
    <lineage>
        <taxon>Bacteria</taxon>
        <taxon>Bacillati</taxon>
        <taxon>Actinomycetota</taxon>
        <taxon>Actinomycetes</taxon>
        <taxon>Mycobacteriales</taxon>
        <taxon>Mycobacteriaceae</taxon>
        <taxon>Mycolicibacterium</taxon>
    </lineage>
</organism>
<evidence type="ECO:0000256" key="4">
    <source>
        <dbReference type="ARBA" id="ARBA00022525"/>
    </source>
</evidence>
<evidence type="ECO:0000256" key="6">
    <source>
        <dbReference type="ARBA" id="ARBA00022801"/>
    </source>
</evidence>
<keyword evidence="3 8" id="KW-0719">Serine esterase</keyword>
<keyword evidence="5 8" id="KW-0732">Signal</keyword>
<evidence type="ECO:0000256" key="2">
    <source>
        <dbReference type="ARBA" id="ARBA00007534"/>
    </source>
</evidence>
<feature type="region of interest" description="Disordered" evidence="9">
    <location>
        <begin position="30"/>
        <end position="71"/>
    </location>
</feature>
<dbReference type="SMART" id="SM01110">
    <property type="entry name" value="Cutinase"/>
    <property type="match status" value="1"/>
</dbReference>
<keyword evidence="4 8" id="KW-0964">Secreted</keyword>
<dbReference type="PANTHER" id="PTHR33630:SF9">
    <property type="entry name" value="CUTINASE 4"/>
    <property type="match status" value="1"/>
</dbReference>
<dbReference type="SUPFAM" id="SSF53474">
    <property type="entry name" value="alpha/beta-Hydrolases"/>
    <property type="match status" value="1"/>
</dbReference>
<evidence type="ECO:0000256" key="7">
    <source>
        <dbReference type="ARBA" id="ARBA00023157"/>
    </source>
</evidence>
<dbReference type="InterPro" id="IPR043580">
    <property type="entry name" value="CUTINASE_1"/>
</dbReference>
<dbReference type="InterPro" id="IPR000675">
    <property type="entry name" value="Cutinase/axe"/>
</dbReference>
<sequence length="284" mass="28571">MGLSDRLSSFVRPALVAAVALTIAPLAAPRAGAQPAPPAPVPPAPPGPPPAAVGPAPGPAPAPAPAAAPLAAPPGCPDVEVVFARGTTEAPGLGTVGQALADDLQAKLPGRSVRVYAVDYPASPDFPTAIQGITDASTHVQQIAMNCPDTKLVLGGYSQGAAVMGFVTTELIPDGVSASEVPQPMPADIADHVAAVTLLGTPSDRFMSMINQPPVAIGPLYQPKTIELCVPNDFVCSPGNDFGAHARYVSDGLVMQAADFAVGKLAGALDTSEDADTSEEQTPQ</sequence>
<dbReference type="RefSeq" id="WP_311736152.1">
    <property type="nucleotide sequence ID" value="NZ_JACHVU010000006.1"/>
</dbReference>
<evidence type="ECO:0000256" key="5">
    <source>
        <dbReference type="ARBA" id="ARBA00022729"/>
    </source>
</evidence>
<dbReference type="GO" id="GO:0052689">
    <property type="term" value="F:carboxylic ester hydrolase activity"/>
    <property type="evidence" value="ECO:0007669"/>
    <property type="project" value="UniProtKB-KW"/>
</dbReference>
<feature type="chain" id="PRO_5033109433" description="Cutinase" evidence="8">
    <location>
        <begin position="34"/>
        <end position="284"/>
    </location>
</feature>
<proteinExistence type="inferred from homology"/>
<name>A0A839QBW3_MYCIR</name>
<comment type="subcellular location">
    <subcellularLocation>
        <location evidence="1 8">Secreted</location>
    </subcellularLocation>
</comment>
<feature type="compositionally biased region" description="Pro residues" evidence="9">
    <location>
        <begin position="35"/>
        <end position="71"/>
    </location>
</feature>
<dbReference type="InterPro" id="IPR029058">
    <property type="entry name" value="AB_hydrolase_fold"/>
</dbReference>
<protein>
    <recommendedName>
        <fullName evidence="8">Cutinase</fullName>
        <ecNumber evidence="8">3.1.1.-</ecNumber>
    </recommendedName>
</protein>